<proteinExistence type="evidence at transcript level"/>
<reference evidence="6" key="1">
    <citation type="journal article" date="2019" name="Sci. Rep.">
        <title>Antennal transcriptome analyses and olfactory protein identification in an important wood-boring moth pest, Streltzoviella insularis (Lepidoptera: Cossidae).</title>
        <authorList>
            <person name="Yang Y"/>
            <person name="Li W"/>
            <person name="Tao J Zong.S."/>
        </authorList>
    </citation>
    <scope>NUCLEOTIDE SEQUENCE</scope>
    <source>
        <tissue evidence="6">Antennae</tissue>
    </source>
</reference>
<dbReference type="InterPro" id="IPR004045">
    <property type="entry name" value="Glutathione_S-Trfase_N"/>
</dbReference>
<protein>
    <submittedName>
        <fullName evidence="6">Glutathione S-transferase 8</fullName>
    </submittedName>
</protein>
<dbReference type="InterPro" id="IPR036282">
    <property type="entry name" value="Glutathione-S-Trfase_C_sf"/>
</dbReference>
<name>A0A7D5YU56_9NEOP</name>
<comment type="similarity">
    <text evidence="1">Belongs to the GST superfamily. Omega family.</text>
</comment>
<dbReference type="FunFam" id="1.20.1050.10:FF:000009">
    <property type="entry name" value="Glutathione S-transferase omega-1"/>
    <property type="match status" value="1"/>
</dbReference>
<keyword evidence="6" id="KW-0808">Transferase</keyword>
<feature type="domain" description="GST N-terminal" evidence="4">
    <location>
        <begin position="64"/>
        <end position="143"/>
    </location>
</feature>
<dbReference type="PROSITE" id="PS50405">
    <property type="entry name" value="GST_CTER"/>
    <property type="match status" value="1"/>
</dbReference>
<dbReference type="InterPro" id="IPR005442">
    <property type="entry name" value="GST_omega"/>
</dbReference>
<feature type="chain" id="PRO_5028099954" evidence="3">
    <location>
        <begin position="25"/>
        <end position="290"/>
    </location>
</feature>
<dbReference type="GO" id="GO:0005737">
    <property type="term" value="C:cytoplasm"/>
    <property type="evidence" value="ECO:0007669"/>
    <property type="project" value="InterPro"/>
</dbReference>
<dbReference type="SFLD" id="SFLDG00358">
    <property type="entry name" value="Main_(cytGST)"/>
    <property type="match status" value="1"/>
</dbReference>
<dbReference type="PROSITE" id="PS51354">
    <property type="entry name" value="GLUTAREDOXIN_2"/>
    <property type="match status" value="1"/>
</dbReference>
<dbReference type="PROSITE" id="PS50404">
    <property type="entry name" value="GST_NTER"/>
    <property type="match status" value="1"/>
</dbReference>
<dbReference type="GO" id="GO:0045174">
    <property type="term" value="F:glutathione dehydrogenase (ascorbate) activity"/>
    <property type="evidence" value="ECO:0007669"/>
    <property type="project" value="UniProtKB-ARBA"/>
</dbReference>
<feature type="signal peptide" evidence="3">
    <location>
        <begin position="1"/>
        <end position="24"/>
    </location>
</feature>
<evidence type="ECO:0000256" key="2">
    <source>
        <dbReference type="ARBA" id="ARBA00023002"/>
    </source>
</evidence>
<accession>A0A7D5YU56</accession>
<evidence type="ECO:0000256" key="1">
    <source>
        <dbReference type="ARBA" id="ARBA00011067"/>
    </source>
</evidence>
<dbReference type="FunFam" id="3.40.30.10:FF:000123">
    <property type="entry name" value="Glutathione transferase o1"/>
    <property type="match status" value="1"/>
</dbReference>
<dbReference type="Gene3D" id="1.20.1050.10">
    <property type="match status" value="1"/>
</dbReference>
<dbReference type="Gene3D" id="3.40.30.10">
    <property type="entry name" value="Glutaredoxin"/>
    <property type="match status" value="1"/>
</dbReference>
<dbReference type="SFLD" id="SFLDS00019">
    <property type="entry name" value="Glutathione_Transferase_(cytos"/>
    <property type="match status" value="1"/>
</dbReference>
<evidence type="ECO:0000256" key="3">
    <source>
        <dbReference type="SAM" id="SignalP"/>
    </source>
</evidence>
<dbReference type="PANTHER" id="PTHR43968">
    <property type="match status" value="1"/>
</dbReference>
<evidence type="ECO:0000259" key="5">
    <source>
        <dbReference type="PROSITE" id="PS50405"/>
    </source>
</evidence>
<reference evidence="6" key="2">
    <citation type="submission" date="2020-04" db="EMBL/GenBank/DDBJ databases">
        <authorList>
            <person name="Yang Y."/>
        </authorList>
    </citation>
    <scope>NUCLEOTIDE SEQUENCE</scope>
    <source>
        <tissue evidence="6">Antennae</tissue>
    </source>
</reference>
<dbReference type="InterPro" id="IPR036249">
    <property type="entry name" value="Thioredoxin-like_sf"/>
</dbReference>
<dbReference type="InterPro" id="IPR010987">
    <property type="entry name" value="Glutathione-S-Trfase_C-like"/>
</dbReference>
<feature type="domain" description="GST C-terminal" evidence="5">
    <location>
        <begin position="148"/>
        <end position="278"/>
    </location>
</feature>
<dbReference type="GO" id="GO:0004364">
    <property type="term" value="F:glutathione transferase activity"/>
    <property type="evidence" value="ECO:0007669"/>
    <property type="project" value="InterPro"/>
</dbReference>
<keyword evidence="3" id="KW-0732">Signal</keyword>
<dbReference type="Pfam" id="PF13410">
    <property type="entry name" value="GST_C_2"/>
    <property type="match status" value="1"/>
</dbReference>
<dbReference type="AlphaFoldDB" id="A0A7D5YU56"/>
<dbReference type="GO" id="GO:0006749">
    <property type="term" value="P:glutathione metabolic process"/>
    <property type="evidence" value="ECO:0007669"/>
    <property type="project" value="TreeGrafter"/>
</dbReference>
<sequence length="290" mass="33224">MIGSTLSFAAHMLISSFRILGPVAQVLEYVLPKYHNMATRAVKGKINFNTKHLKKGDPLPAYNGKLRIYNMRYCPYAQRTILALNAKQIDYEVVNINLVDKPEWLTSKSAFGKVPALEIKDGVTIYESLVTVEYLDEVYPQRPLLPKDPVKKAFDKIIVEATGPIHTLFYKIIRAPETITEDNIAGYVKALDFVQEQLESRGTTFLDGNEPGFADYMIWPWFERILALQDDDDRTRIDPQKFKLLTQYLNNMLQDPAVSQYLVSKEVLFKVLEGYKPGNTPNYDLLTEDY</sequence>
<dbReference type="SUPFAM" id="SSF52833">
    <property type="entry name" value="Thioredoxin-like"/>
    <property type="match status" value="1"/>
</dbReference>
<organism evidence="6">
    <name type="scientific">Streltzoviella insularis</name>
    <dbReference type="NCBI Taxonomy" id="1206366"/>
    <lineage>
        <taxon>Eukaryota</taxon>
        <taxon>Metazoa</taxon>
        <taxon>Ecdysozoa</taxon>
        <taxon>Arthropoda</taxon>
        <taxon>Hexapoda</taxon>
        <taxon>Insecta</taxon>
        <taxon>Pterygota</taxon>
        <taxon>Neoptera</taxon>
        <taxon>Endopterygota</taxon>
        <taxon>Lepidoptera</taxon>
        <taxon>Glossata</taxon>
        <taxon>Ditrysia</taxon>
        <taxon>Cossoidea</taxon>
        <taxon>Cossidae</taxon>
        <taxon>Cossinae</taxon>
        <taxon>Streltzoviella</taxon>
    </lineage>
</organism>
<dbReference type="EMBL" id="MT386920">
    <property type="protein sequence ID" value="QLI62204.1"/>
    <property type="molecule type" value="mRNA"/>
</dbReference>
<dbReference type="InterPro" id="IPR050983">
    <property type="entry name" value="GST_Omega/HSP26"/>
</dbReference>
<dbReference type="PRINTS" id="PR01625">
    <property type="entry name" value="GSTRNSFRASEO"/>
</dbReference>
<evidence type="ECO:0000313" key="6">
    <source>
        <dbReference type="EMBL" id="QLI62204.1"/>
    </source>
</evidence>
<dbReference type="SUPFAM" id="SSF47616">
    <property type="entry name" value="GST C-terminal domain-like"/>
    <property type="match status" value="1"/>
</dbReference>
<dbReference type="Pfam" id="PF13417">
    <property type="entry name" value="GST_N_3"/>
    <property type="match status" value="1"/>
</dbReference>
<keyword evidence="2" id="KW-0560">Oxidoreductase</keyword>
<dbReference type="PANTHER" id="PTHR43968:SF6">
    <property type="entry name" value="GLUTATHIONE S-TRANSFERASE OMEGA"/>
    <property type="match status" value="1"/>
</dbReference>
<evidence type="ECO:0000259" key="4">
    <source>
        <dbReference type="PROSITE" id="PS50404"/>
    </source>
</evidence>
<dbReference type="InterPro" id="IPR040079">
    <property type="entry name" value="Glutathione_S-Trfase"/>
</dbReference>